<dbReference type="Pfam" id="PF00044">
    <property type="entry name" value="Gp_dh_N"/>
    <property type="match status" value="1"/>
</dbReference>
<feature type="binding site" evidence="11">
    <location>
        <begin position="35"/>
        <end position="36"/>
    </location>
    <ligand>
        <name>NAD(+)</name>
        <dbReference type="ChEBI" id="CHEBI:57540"/>
    </ligand>
</feature>
<feature type="site" description="Activates thiol group during catalysis" evidence="12">
    <location>
        <position position="200"/>
    </location>
</feature>
<dbReference type="PIRSF" id="PIRSF000149">
    <property type="entry name" value="GAP_DH"/>
    <property type="match status" value="1"/>
</dbReference>
<dbReference type="InterPro" id="IPR020828">
    <property type="entry name" value="GlycerAld_3-P_DH_NAD(P)-bd"/>
</dbReference>
<feature type="binding site" evidence="10">
    <location>
        <begin position="226"/>
        <end position="227"/>
    </location>
    <ligand>
        <name>D-glyceraldehyde 3-phosphate</name>
        <dbReference type="ChEBI" id="CHEBI:59776"/>
    </ligand>
</feature>
<evidence type="ECO:0000259" key="14">
    <source>
        <dbReference type="SMART" id="SM00846"/>
    </source>
</evidence>
<evidence type="ECO:0000313" key="15">
    <source>
        <dbReference type="Proteomes" id="UP000694846"/>
    </source>
</evidence>
<dbReference type="AlphaFoldDB" id="A0A8B8FYC2"/>
<feature type="binding site" evidence="11">
    <location>
        <position position="330"/>
    </location>
    <ligand>
        <name>NAD(+)</name>
        <dbReference type="ChEBI" id="CHEBI:57540"/>
    </ligand>
</feature>
<dbReference type="SMART" id="SM00846">
    <property type="entry name" value="Gp_dh_N"/>
    <property type="match status" value="1"/>
</dbReference>
<gene>
    <name evidence="16" type="primary">LOC112687168</name>
</gene>
<keyword evidence="11" id="KW-0547">Nucleotide-binding</keyword>
<dbReference type="GO" id="GO:0004365">
    <property type="term" value="F:glyceraldehyde-3-phosphate dehydrogenase (NAD+) (phosphorylating) activity"/>
    <property type="evidence" value="ECO:0007669"/>
    <property type="project" value="UniProtKB-EC"/>
</dbReference>
<dbReference type="SUPFAM" id="SSF55347">
    <property type="entry name" value="Glyceraldehyde-3-phosphate dehydrogenase-like, C-terminal domain"/>
    <property type="match status" value="1"/>
</dbReference>
<evidence type="ECO:0000313" key="16">
    <source>
        <dbReference type="RefSeq" id="XP_025415528.1"/>
    </source>
</evidence>
<dbReference type="GO" id="GO:0005829">
    <property type="term" value="C:cytosol"/>
    <property type="evidence" value="ECO:0007669"/>
    <property type="project" value="TreeGrafter"/>
</dbReference>
<dbReference type="PANTHER" id="PTHR10836">
    <property type="entry name" value="GLYCERALDEHYDE 3-PHOSPHATE DEHYDROGENASE"/>
    <property type="match status" value="1"/>
</dbReference>
<organism evidence="15 16">
    <name type="scientific">Sipha flava</name>
    <name type="common">yellow sugarcane aphid</name>
    <dbReference type="NCBI Taxonomy" id="143950"/>
    <lineage>
        <taxon>Eukaryota</taxon>
        <taxon>Metazoa</taxon>
        <taxon>Ecdysozoa</taxon>
        <taxon>Arthropoda</taxon>
        <taxon>Hexapoda</taxon>
        <taxon>Insecta</taxon>
        <taxon>Pterygota</taxon>
        <taxon>Neoptera</taxon>
        <taxon>Paraneoptera</taxon>
        <taxon>Hemiptera</taxon>
        <taxon>Sternorrhyncha</taxon>
        <taxon>Aphidomorpha</taxon>
        <taxon>Aphidoidea</taxon>
        <taxon>Aphididae</taxon>
        <taxon>Sipha</taxon>
    </lineage>
</organism>
<dbReference type="PRINTS" id="PR00078">
    <property type="entry name" value="G3PDHDRGNASE"/>
</dbReference>
<evidence type="ECO:0000256" key="13">
    <source>
        <dbReference type="RuleBase" id="RU000397"/>
    </source>
</evidence>
<dbReference type="SUPFAM" id="SSF51735">
    <property type="entry name" value="NAD(P)-binding Rossmann-fold domains"/>
    <property type="match status" value="1"/>
</dbReference>
<evidence type="ECO:0000256" key="5">
    <source>
        <dbReference type="ARBA" id="ARBA00023002"/>
    </source>
</evidence>
<keyword evidence="15" id="KW-1185">Reference proteome</keyword>
<proteinExistence type="inferred from homology"/>
<evidence type="ECO:0000256" key="4">
    <source>
        <dbReference type="ARBA" id="ARBA00013119"/>
    </source>
</evidence>
<evidence type="ECO:0000256" key="7">
    <source>
        <dbReference type="ARBA" id="ARBA00023152"/>
    </source>
</evidence>
<feature type="binding site" evidence="10">
    <location>
        <position position="249"/>
    </location>
    <ligand>
        <name>D-glyceraldehyde 3-phosphate</name>
        <dbReference type="ChEBI" id="CHEBI:59776"/>
    </ligand>
</feature>
<name>A0A8B8FYC2_9HEMI</name>
<dbReference type="GO" id="GO:0006096">
    <property type="term" value="P:glycolytic process"/>
    <property type="evidence" value="ECO:0007669"/>
    <property type="project" value="UniProtKB-KW"/>
</dbReference>
<feature type="binding site" evidence="10">
    <location>
        <begin position="172"/>
        <end position="174"/>
    </location>
    <ligand>
        <name>D-glyceraldehyde 3-phosphate</name>
        <dbReference type="ChEBI" id="CHEBI:59776"/>
    </ligand>
</feature>
<evidence type="ECO:0000256" key="9">
    <source>
        <dbReference type="PIRSR" id="PIRSR000149-1"/>
    </source>
</evidence>
<dbReference type="Pfam" id="PF02800">
    <property type="entry name" value="Gp_dh_C"/>
    <property type="match status" value="1"/>
</dbReference>
<dbReference type="RefSeq" id="XP_025415528.1">
    <property type="nucleotide sequence ID" value="XM_025559743.1"/>
</dbReference>
<dbReference type="PANTHER" id="PTHR10836:SF76">
    <property type="entry name" value="GLYCERALDEHYDE-3-PHOSPHATE DEHYDROGENASE-RELATED"/>
    <property type="match status" value="1"/>
</dbReference>
<evidence type="ECO:0000256" key="10">
    <source>
        <dbReference type="PIRSR" id="PIRSR000149-2"/>
    </source>
</evidence>
<protein>
    <recommendedName>
        <fullName evidence="4">glyceraldehyde-3-phosphate dehydrogenase (phosphorylating)</fullName>
        <ecNumber evidence="4">1.2.1.12</ecNumber>
    </recommendedName>
</protein>
<comment type="subunit">
    <text evidence="3">Homotetramer.</text>
</comment>
<dbReference type="CDD" id="cd05214">
    <property type="entry name" value="GAPDH_I_N"/>
    <property type="match status" value="1"/>
</dbReference>
<keyword evidence="6 11" id="KW-0520">NAD</keyword>
<dbReference type="Gene3D" id="3.30.360.10">
    <property type="entry name" value="Dihydrodipicolinate Reductase, domain 2"/>
    <property type="match status" value="1"/>
</dbReference>
<dbReference type="GO" id="GO:0051287">
    <property type="term" value="F:NAD binding"/>
    <property type="evidence" value="ECO:0007669"/>
    <property type="project" value="InterPro"/>
</dbReference>
<evidence type="ECO:0000256" key="12">
    <source>
        <dbReference type="PIRSR" id="PIRSR000149-4"/>
    </source>
</evidence>
<dbReference type="Gene3D" id="3.40.50.720">
    <property type="entry name" value="NAD(P)-binding Rossmann-like Domain"/>
    <property type="match status" value="1"/>
</dbReference>
<dbReference type="GeneID" id="112687168"/>
<evidence type="ECO:0000256" key="8">
    <source>
        <dbReference type="ARBA" id="ARBA00047698"/>
    </source>
</evidence>
<keyword evidence="5" id="KW-0560">Oxidoreductase</keyword>
<feature type="binding site" evidence="10">
    <location>
        <position position="203"/>
    </location>
    <ligand>
        <name>D-glyceraldehyde 3-phosphate</name>
        <dbReference type="ChEBI" id="CHEBI:59776"/>
    </ligand>
</feature>
<sequence length="353" mass="38529">MLKNVASTVLSGVMRFVSTRPICSFPRVGINGFGRIGKCIMRQCFENNVNIVAVNQPFVDVNSIAYTFKYDTVHREFKGKIEVCNKQLQINGHGVKVSHEGDAEKIKWNDLCVDYVIDATGKYTEVDNAMKHVKAGAKKVIISAPSKDAPMFVGGVNFDTYDKSMQVVSNSSCTTNCAAPVIKVIHEAFVVQSCMMTTTHAMTASQPVHDGMMNRSGPYNIVPGTTGAAKAVVKVLPHLDGKIKADAARVPVLDVSLLKLYINIGKEATADTIKNEIKCRADSDLKDVLSYTDQKNVSSDFIGNTFSAIVDLNQIEVIGNMITIGAWYDNEMGYSCRLLDLVKHMAVVDGGCR</sequence>
<dbReference type="FunFam" id="3.40.50.720:FF:000266">
    <property type="entry name" value="Glyceraldehyde-3-phosphate dehydrogenase"/>
    <property type="match status" value="1"/>
</dbReference>
<evidence type="ECO:0000256" key="1">
    <source>
        <dbReference type="ARBA" id="ARBA00004869"/>
    </source>
</evidence>
<evidence type="ECO:0000256" key="3">
    <source>
        <dbReference type="ARBA" id="ARBA00011881"/>
    </source>
</evidence>
<evidence type="ECO:0000256" key="6">
    <source>
        <dbReference type="ARBA" id="ARBA00023027"/>
    </source>
</evidence>
<feature type="binding site" evidence="11">
    <location>
        <position position="143"/>
    </location>
    <ligand>
        <name>NAD(+)</name>
        <dbReference type="ChEBI" id="CHEBI:57540"/>
    </ligand>
</feature>
<feature type="domain" description="Glyceraldehyde 3-phosphate dehydrogenase NAD(P) binding" evidence="14">
    <location>
        <begin position="26"/>
        <end position="173"/>
    </location>
</feature>
<feature type="active site" description="Nucleophile" evidence="9">
    <location>
        <position position="173"/>
    </location>
</feature>
<evidence type="ECO:0000256" key="2">
    <source>
        <dbReference type="ARBA" id="ARBA00007406"/>
    </source>
</evidence>
<dbReference type="OrthoDB" id="1152826at2759"/>
<comment type="pathway">
    <text evidence="1">Carbohydrate degradation; glycolysis; pyruvate from D-glyceraldehyde 3-phosphate: step 1/5.</text>
</comment>
<dbReference type="InterPro" id="IPR036291">
    <property type="entry name" value="NAD(P)-bd_dom_sf"/>
</dbReference>
<comment type="similarity">
    <text evidence="2 13">Belongs to the glyceraldehyde-3-phosphate dehydrogenase family.</text>
</comment>
<accession>A0A8B8FYC2</accession>
<keyword evidence="7" id="KW-0324">Glycolysis</keyword>
<comment type="catalytic activity">
    <reaction evidence="8">
        <text>D-glyceraldehyde 3-phosphate + phosphate + NAD(+) = (2R)-3-phospho-glyceroyl phosphate + NADH + H(+)</text>
        <dbReference type="Rhea" id="RHEA:10300"/>
        <dbReference type="ChEBI" id="CHEBI:15378"/>
        <dbReference type="ChEBI" id="CHEBI:43474"/>
        <dbReference type="ChEBI" id="CHEBI:57540"/>
        <dbReference type="ChEBI" id="CHEBI:57604"/>
        <dbReference type="ChEBI" id="CHEBI:57945"/>
        <dbReference type="ChEBI" id="CHEBI:59776"/>
        <dbReference type="EC" id="1.2.1.12"/>
    </reaction>
</comment>
<evidence type="ECO:0000256" key="11">
    <source>
        <dbReference type="PIRSR" id="PIRSR000149-3"/>
    </source>
</evidence>
<dbReference type="EC" id="1.2.1.12" evidence="4"/>
<reference evidence="16" key="1">
    <citation type="submission" date="2025-08" db="UniProtKB">
        <authorList>
            <consortium name="RefSeq"/>
        </authorList>
    </citation>
    <scope>IDENTIFICATION</scope>
    <source>
        <tissue evidence="16">Whole body</tissue>
    </source>
</reference>
<dbReference type="Proteomes" id="UP000694846">
    <property type="component" value="Unplaced"/>
</dbReference>
<dbReference type="InterPro" id="IPR020831">
    <property type="entry name" value="GlycerAld/Erythrose_P_DH"/>
</dbReference>
<dbReference type="InterPro" id="IPR020829">
    <property type="entry name" value="GlycerAld_3-P_DH_cat"/>
</dbReference>